<dbReference type="Gene3D" id="2.40.50.1020">
    <property type="entry name" value="LytTr DNA-binding domain"/>
    <property type="match status" value="1"/>
</dbReference>
<sequence>MEVKKITTVILEDEKPAARKLQRLLSEFIDLEIVATLHSVEDGLEFFEKNPAPQLIFSDIVLGDGLSFDIFEKFPVKSFFIYTTAFDQYTLKAFKLNSIDYLLKPIMQADLAQAIEKYKSFLPAESSYNAQEIKTLIKEDKQKLSRILVKIGYNLKIIQTADVTCFFSENKIVYMQTFERSYPTDFTLDELQEVLDEQKFFRVNRQFIVNSDFIKNIHTSPVFNIELLAQPNQEITVSRDRVKDFKDWLAK</sequence>
<dbReference type="GO" id="GO:0003677">
    <property type="term" value="F:DNA binding"/>
    <property type="evidence" value="ECO:0007669"/>
    <property type="project" value="InterPro"/>
</dbReference>
<evidence type="ECO:0000313" key="5">
    <source>
        <dbReference type="Proteomes" id="UP000242560"/>
    </source>
</evidence>
<evidence type="ECO:0000256" key="1">
    <source>
        <dbReference type="PROSITE-ProRule" id="PRU00169"/>
    </source>
</evidence>
<dbReference type="RefSeq" id="WP_177179791.1">
    <property type="nucleotide sequence ID" value="NZ_FORQ01000002.1"/>
</dbReference>
<evidence type="ECO:0000259" key="3">
    <source>
        <dbReference type="PROSITE" id="PS50930"/>
    </source>
</evidence>
<keyword evidence="5" id="KW-1185">Reference proteome</keyword>
<accession>A0A1I3LYU6</accession>
<dbReference type="InterPro" id="IPR046947">
    <property type="entry name" value="LytR-like"/>
</dbReference>
<keyword evidence="1" id="KW-0597">Phosphoprotein</keyword>
<evidence type="ECO:0000259" key="2">
    <source>
        <dbReference type="PROSITE" id="PS50110"/>
    </source>
</evidence>
<feature type="domain" description="HTH LytTR-type" evidence="3">
    <location>
        <begin position="147"/>
        <end position="251"/>
    </location>
</feature>
<dbReference type="InterPro" id="IPR001789">
    <property type="entry name" value="Sig_transdc_resp-reg_receiver"/>
</dbReference>
<dbReference type="EMBL" id="FORQ01000002">
    <property type="protein sequence ID" value="SFI89908.1"/>
    <property type="molecule type" value="Genomic_DNA"/>
</dbReference>
<dbReference type="PANTHER" id="PTHR37299">
    <property type="entry name" value="TRANSCRIPTIONAL REGULATOR-RELATED"/>
    <property type="match status" value="1"/>
</dbReference>
<dbReference type="Gene3D" id="3.40.50.2300">
    <property type="match status" value="1"/>
</dbReference>
<evidence type="ECO:0000313" key="4">
    <source>
        <dbReference type="EMBL" id="SFI89908.1"/>
    </source>
</evidence>
<dbReference type="InterPro" id="IPR007492">
    <property type="entry name" value="LytTR_DNA-bd_dom"/>
</dbReference>
<feature type="domain" description="Response regulatory" evidence="2">
    <location>
        <begin position="7"/>
        <end position="119"/>
    </location>
</feature>
<dbReference type="GO" id="GO:0000156">
    <property type="term" value="F:phosphorelay response regulator activity"/>
    <property type="evidence" value="ECO:0007669"/>
    <property type="project" value="InterPro"/>
</dbReference>
<gene>
    <name evidence="4" type="ORF">SAMN05421638_1423</name>
</gene>
<dbReference type="Proteomes" id="UP000242560">
    <property type="component" value="Unassembled WGS sequence"/>
</dbReference>
<name>A0A1I3LYU6_9FLAO</name>
<proteinExistence type="predicted"/>
<dbReference type="SUPFAM" id="SSF52172">
    <property type="entry name" value="CheY-like"/>
    <property type="match status" value="1"/>
</dbReference>
<dbReference type="PANTHER" id="PTHR37299:SF1">
    <property type="entry name" value="STAGE 0 SPORULATION PROTEIN A HOMOLOG"/>
    <property type="match status" value="1"/>
</dbReference>
<dbReference type="AlphaFoldDB" id="A0A1I3LYU6"/>
<organism evidence="4 5">
    <name type="scientific">Kaistella treverensis</name>
    <dbReference type="NCBI Taxonomy" id="631455"/>
    <lineage>
        <taxon>Bacteria</taxon>
        <taxon>Pseudomonadati</taxon>
        <taxon>Bacteroidota</taxon>
        <taxon>Flavobacteriia</taxon>
        <taxon>Flavobacteriales</taxon>
        <taxon>Weeksellaceae</taxon>
        <taxon>Chryseobacterium group</taxon>
        <taxon>Kaistella</taxon>
    </lineage>
</organism>
<feature type="modified residue" description="4-aspartylphosphate" evidence="1">
    <location>
        <position position="59"/>
    </location>
</feature>
<dbReference type="SMART" id="SM00448">
    <property type="entry name" value="REC"/>
    <property type="match status" value="1"/>
</dbReference>
<dbReference type="Pfam" id="PF04397">
    <property type="entry name" value="LytTR"/>
    <property type="match status" value="1"/>
</dbReference>
<dbReference type="PROSITE" id="PS50930">
    <property type="entry name" value="HTH_LYTTR"/>
    <property type="match status" value="1"/>
</dbReference>
<dbReference type="InterPro" id="IPR011006">
    <property type="entry name" value="CheY-like_superfamily"/>
</dbReference>
<reference evidence="5" key="1">
    <citation type="submission" date="2016-10" db="EMBL/GenBank/DDBJ databases">
        <authorList>
            <person name="Varghese N."/>
            <person name="Submissions S."/>
        </authorList>
    </citation>
    <scope>NUCLEOTIDE SEQUENCE [LARGE SCALE GENOMIC DNA]</scope>
    <source>
        <strain evidence="5">DSM 22251</strain>
    </source>
</reference>
<protein>
    <submittedName>
        <fullName evidence="4">Two component transcriptional regulator, LytTR family</fullName>
    </submittedName>
</protein>
<dbReference type="PROSITE" id="PS50110">
    <property type="entry name" value="RESPONSE_REGULATORY"/>
    <property type="match status" value="1"/>
</dbReference>
<dbReference type="SMART" id="SM00850">
    <property type="entry name" value="LytTR"/>
    <property type="match status" value="1"/>
</dbReference>